<keyword evidence="2" id="KW-0012">Acyltransferase</keyword>
<dbReference type="Pfam" id="PF01553">
    <property type="entry name" value="Acyltransferase"/>
    <property type="match status" value="1"/>
</dbReference>
<dbReference type="EMBL" id="MHCS01000007">
    <property type="protein sequence ID" value="OGY26943.1"/>
    <property type="molecule type" value="Genomic_DNA"/>
</dbReference>
<dbReference type="GO" id="GO:0003841">
    <property type="term" value="F:1-acylglycerol-3-phosphate O-acyltransferase activity"/>
    <property type="evidence" value="ECO:0007669"/>
    <property type="project" value="TreeGrafter"/>
</dbReference>
<evidence type="ECO:0000259" key="3">
    <source>
        <dbReference type="SMART" id="SM00563"/>
    </source>
</evidence>
<dbReference type="CDD" id="cd07989">
    <property type="entry name" value="LPLAT_AGPAT-like"/>
    <property type="match status" value="1"/>
</dbReference>
<keyword evidence="1" id="KW-0808">Transferase</keyword>
<dbReference type="STRING" id="1802596.A2Z11_02735"/>
<feature type="domain" description="Phospholipid/glycerol acyltransferase" evidence="3">
    <location>
        <begin position="36"/>
        <end position="147"/>
    </location>
</feature>
<evidence type="ECO:0000313" key="4">
    <source>
        <dbReference type="EMBL" id="OGY26943.1"/>
    </source>
</evidence>
<evidence type="ECO:0000313" key="5">
    <source>
        <dbReference type="Proteomes" id="UP000176389"/>
    </source>
</evidence>
<dbReference type="PANTHER" id="PTHR10434">
    <property type="entry name" value="1-ACYL-SN-GLYCEROL-3-PHOSPHATE ACYLTRANSFERASE"/>
    <property type="match status" value="1"/>
</dbReference>
<dbReference type="PANTHER" id="PTHR10434:SF11">
    <property type="entry name" value="1-ACYL-SN-GLYCEROL-3-PHOSPHATE ACYLTRANSFERASE"/>
    <property type="match status" value="1"/>
</dbReference>
<gene>
    <name evidence="4" type="ORF">A2Z11_02735</name>
</gene>
<dbReference type="AlphaFoldDB" id="A0A1G1WGW6"/>
<accession>A0A1G1WGW6</accession>
<dbReference type="GO" id="GO:0006654">
    <property type="term" value="P:phosphatidic acid biosynthetic process"/>
    <property type="evidence" value="ECO:0007669"/>
    <property type="project" value="TreeGrafter"/>
</dbReference>
<dbReference type="InterPro" id="IPR002123">
    <property type="entry name" value="Plipid/glycerol_acylTrfase"/>
</dbReference>
<sequence length="225" mass="24987">MKLAYYGVAIPLAHLLFWRIGAVAEGIENIPRSGPVLFAGNHQKEGDGVLVLRGIPRRVRTLVKSDNESGIALFLLGLLADMIIIDRNSSDYGALREARYILKSSGALLMFPGAHRIREVIGFHPGVASLARCTDGVMIVPFGILHADHLGVSEVIRILFRGSKTKEKPTIRFGEPFKLPPAHLPSKQQREEDVATIRRRVLDLLPEDMEGENVLYVVERPANRR</sequence>
<evidence type="ECO:0000256" key="2">
    <source>
        <dbReference type="ARBA" id="ARBA00023315"/>
    </source>
</evidence>
<protein>
    <recommendedName>
        <fullName evidence="3">Phospholipid/glycerol acyltransferase domain-containing protein</fullName>
    </recommendedName>
</protein>
<dbReference type="SUPFAM" id="SSF69593">
    <property type="entry name" value="Glycerol-3-phosphate (1)-acyltransferase"/>
    <property type="match status" value="1"/>
</dbReference>
<proteinExistence type="predicted"/>
<dbReference type="SMART" id="SM00563">
    <property type="entry name" value="PlsC"/>
    <property type="match status" value="1"/>
</dbReference>
<dbReference type="Proteomes" id="UP000176389">
    <property type="component" value="Unassembled WGS sequence"/>
</dbReference>
<evidence type="ECO:0000256" key="1">
    <source>
        <dbReference type="ARBA" id="ARBA00022679"/>
    </source>
</evidence>
<comment type="caution">
    <text evidence="4">The sequence shown here is derived from an EMBL/GenBank/DDBJ whole genome shotgun (WGS) entry which is preliminary data.</text>
</comment>
<organism evidence="4 5">
    <name type="scientific">Candidatus Woykebacteria bacterium RBG_16_43_9</name>
    <dbReference type="NCBI Taxonomy" id="1802596"/>
    <lineage>
        <taxon>Bacteria</taxon>
        <taxon>Candidatus Woykeibacteriota</taxon>
    </lineage>
</organism>
<reference evidence="4 5" key="1">
    <citation type="journal article" date="2016" name="Nat. Commun.">
        <title>Thousands of microbial genomes shed light on interconnected biogeochemical processes in an aquifer system.</title>
        <authorList>
            <person name="Anantharaman K."/>
            <person name="Brown C.T."/>
            <person name="Hug L.A."/>
            <person name="Sharon I."/>
            <person name="Castelle C.J."/>
            <person name="Probst A.J."/>
            <person name="Thomas B.C."/>
            <person name="Singh A."/>
            <person name="Wilkins M.J."/>
            <person name="Karaoz U."/>
            <person name="Brodie E.L."/>
            <person name="Williams K.H."/>
            <person name="Hubbard S.S."/>
            <person name="Banfield J.F."/>
        </authorList>
    </citation>
    <scope>NUCLEOTIDE SEQUENCE [LARGE SCALE GENOMIC DNA]</scope>
</reference>
<name>A0A1G1WGW6_9BACT</name>